<comment type="caution">
    <text evidence="2">The sequence shown here is derived from an EMBL/GenBank/DDBJ whole genome shotgun (WGS) entry which is preliminary data.</text>
</comment>
<dbReference type="Gene3D" id="3.40.50.10190">
    <property type="entry name" value="BRCT domain"/>
    <property type="match status" value="1"/>
</dbReference>
<dbReference type="SUPFAM" id="SSF52113">
    <property type="entry name" value="BRCT domain"/>
    <property type="match status" value="1"/>
</dbReference>
<evidence type="ECO:0000313" key="2">
    <source>
        <dbReference type="EMBL" id="KAK9069350.1"/>
    </source>
</evidence>
<gene>
    <name evidence="2" type="ORF">SSX86_011253</name>
</gene>
<evidence type="ECO:0000256" key="1">
    <source>
        <dbReference type="SAM" id="MobiDB-lite"/>
    </source>
</evidence>
<feature type="compositionally biased region" description="Low complexity" evidence="1">
    <location>
        <begin position="12"/>
        <end position="21"/>
    </location>
</feature>
<dbReference type="InterPro" id="IPR036420">
    <property type="entry name" value="BRCT_dom_sf"/>
</dbReference>
<protein>
    <recommendedName>
        <fullName evidence="4">BED-type domain-containing protein</fullName>
    </recommendedName>
</protein>
<organism evidence="2 3">
    <name type="scientific">Deinandra increscens subsp. villosa</name>
    <dbReference type="NCBI Taxonomy" id="3103831"/>
    <lineage>
        <taxon>Eukaryota</taxon>
        <taxon>Viridiplantae</taxon>
        <taxon>Streptophyta</taxon>
        <taxon>Embryophyta</taxon>
        <taxon>Tracheophyta</taxon>
        <taxon>Spermatophyta</taxon>
        <taxon>Magnoliopsida</taxon>
        <taxon>eudicotyledons</taxon>
        <taxon>Gunneridae</taxon>
        <taxon>Pentapetalae</taxon>
        <taxon>asterids</taxon>
        <taxon>campanulids</taxon>
        <taxon>Asterales</taxon>
        <taxon>Asteraceae</taxon>
        <taxon>Asteroideae</taxon>
        <taxon>Heliantheae alliance</taxon>
        <taxon>Madieae</taxon>
        <taxon>Madiinae</taxon>
        <taxon>Deinandra</taxon>
    </lineage>
</organism>
<feature type="region of interest" description="Disordered" evidence="1">
    <location>
        <begin position="1"/>
        <end position="21"/>
    </location>
</feature>
<name>A0AAP0DAI5_9ASTR</name>
<dbReference type="EMBL" id="JBCNJP010000013">
    <property type="protein sequence ID" value="KAK9069350.1"/>
    <property type="molecule type" value="Genomic_DNA"/>
</dbReference>
<keyword evidence="3" id="KW-1185">Reference proteome</keyword>
<sequence>MATSSQQKQGEAEASSSTSSEPPLWQFVTKIKKMGAGGTWEFKCNICNEPKKGSYSRVRAHLLGITGKEYEAATRLAHGRIVNWHWFMQSIRRRACLDETTYPIHNKSPASLFKPRIARISVLDKRVISCDANVDTALVSNIEQLIDLLSTKTFQDVSEVITSGCSKLDRDLGKTGLIDWTSDGIIQPGTQIVGILPTQEVSYAEDFSKRHEVMDRIRAQRGNSSNPC</sequence>
<proteinExistence type="predicted"/>
<dbReference type="Proteomes" id="UP001408789">
    <property type="component" value="Unassembled WGS sequence"/>
</dbReference>
<evidence type="ECO:0000313" key="3">
    <source>
        <dbReference type="Proteomes" id="UP001408789"/>
    </source>
</evidence>
<evidence type="ECO:0008006" key="4">
    <source>
        <dbReference type="Google" id="ProtNLM"/>
    </source>
</evidence>
<accession>A0AAP0DAI5</accession>
<dbReference type="AlphaFoldDB" id="A0AAP0DAI5"/>
<reference evidence="2 3" key="1">
    <citation type="submission" date="2024-04" db="EMBL/GenBank/DDBJ databases">
        <title>The reference genome of an endangered Asteraceae, Deinandra increscens subsp. villosa, native to the Central Coast of California.</title>
        <authorList>
            <person name="Guilliams M."/>
            <person name="Hasenstab-Lehman K."/>
            <person name="Meyer R."/>
            <person name="Mcevoy S."/>
        </authorList>
    </citation>
    <scope>NUCLEOTIDE SEQUENCE [LARGE SCALE GENOMIC DNA]</scope>
    <source>
        <tissue evidence="2">Leaf</tissue>
    </source>
</reference>